<feature type="chain" id="PRO_5040967014" description="DUF4350 domain-containing protein" evidence="2">
    <location>
        <begin position="24"/>
        <end position="750"/>
    </location>
</feature>
<keyword evidence="1" id="KW-0472">Membrane</keyword>
<evidence type="ECO:0000256" key="2">
    <source>
        <dbReference type="SAM" id="SignalP"/>
    </source>
</evidence>
<evidence type="ECO:0000313" key="4">
    <source>
        <dbReference type="Proteomes" id="UP001151071"/>
    </source>
</evidence>
<sequence length="750" mass="84055">MNRSWLLVFAVAWLGFAAQPAAAEGSVEMKVNIPFGGVFKYDAWVRLEVTVHTRDQPFSGLVELSRDKAPRQIRHAALLQEVKLAAGESRTIAFDMPAEMFLEEWRLWLTQGEKVVASEKLRLPYPKDGRIIGVLDSGSGAFHVLTMTQRQMNGGHVLVQNLTTEMLPDESWLYRNLDILALRGEQVKKLRDRQVEAITDWIKSGGVVILSAGPGQEEAVRRFADILPVEPKSGRIDPKQALSGYTAAKTLPAGSIPVFNSALPLFVAREAGEGLLLFVNYDVTAEPLASWQHGAELWQNVLSRHGVQDVLEHGRRIDQFNRPLLELSRYIPDVHPPDPVWIAVLWVLYAAAVAPGTYLILKRLDRRQWAWGVIPGMAVLLMVGVFFIGKPMVVRENSSHAVTRVRILDGQLAEVETASTFLAVSGDRFKAEVQPGMVALPLAYNGNNYEPDGLTSERGADAGYTLEFQGVPYLTPRQAVGFGLMREAGEFEASLHVQKDRLRGTVTNNTTFPLETAYVEVGPQRIPLGSMRPGETKRVDAKLEPLYLPSRNAYDETETSVEERIRRLQDDVLSFEGGDRVRILGVNRQPLPLITFQQEHRSRCWNVISQTVRLQPDQRGVITYPYGLLGVDMHESTGELESKSPYLWELAKGSVTFSLKLGTARNHAERLIVPLDHSSFRPFQKAIFHQKSGQWKPLPRDKRLVLEADLSEYLTPDGTVLLRFSHPGVQRLSLPMPFFQVEGREPVRHD</sequence>
<feature type="signal peptide" evidence="2">
    <location>
        <begin position="1"/>
        <end position="23"/>
    </location>
</feature>
<name>A0A9X3Z242_9BACL</name>
<proteinExistence type="predicted"/>
<keyword evidence="1" id="KW-0812">Transmembrane</keyword>
<dbReference type="SUPFAM" id="SSF52317">
    <property type="entry name" value="Class I glutamine amidotransferase-like"/>
    <property type="match status" value="1"/>
</dbReference>
<dbReference type="EMBL" id="JAPYYP010000002">
    <property type="protein sequence ID" value="MDA5107224.1"/>
    <property type="molecule type" value="Genomic_DNA"/>
</dbReference>
<gene>
    <name evidence="3" type="ORF">O3V59_02540</name>
</gene>
<protein>
    <recommendedName>
        <fullName evidence="5">DUF4350 domain-containing protein</fullName>
    </recommendedName>
</protein>
<keyword evidence="2" id="KW-0732">Signal</keyword>
<evidence type="ECO:0008006" key="5">
    <source>
        <dbReference type="Google" id="ProtNLM"/>
    </source>
</evidence>
<dbReference type="InterPro" id="IPR029062">
    <property type="entry name" value="Class_I_gatase-like"/>
</dbReference>
<feature type="transmembrane region" description="Helical" evidence="1">
    <location>
        <begin position="368"/>
        <end position="389"/>
    </location>
</feature>
<dbReference type="RefSeq" id="WP_271139432.1">
    <property type="nucleotide sequence ID" value="NZ_JAPYYP010000002.1"/>
</dbReference>
<keyword evidence="1" id="KW-1133">Transmembrane helix</keyword>
<comment type="caution">
    <text evidence="3">The sequence shown here is derived from an EMBL/GenBank/DDBJ whole genome shotgun (WGS) entry which is preliminary data.</text>
</comment>
<organism evidence="3 4">
    <name type="scientific">Brevibacillus thermoruber</name>
    <dbReference type="NCBI Taxonomy" id="33942"/>
    <lineage>
        <taxon>Bacteria</taxon>
        <taxon>Bacillati</taxon>
        <taxon>Bacillota</taxon>
        <taxon>Bacilli</taxon>
        <taxon>Bacillales</taxon>
        <taxon>Paenibacillaceae</taxon>
        <taxon>Brevibacillus</taxon>
    </lineage>
</organism>
<feature type="transmembrane region" description="Helical" evidence="1">
    <location>
        <begin position="340"/>
        <end position="361"/>
    </location>
</feature>
<accession>A0A9X3Z242</accession>
<reference evidence="3" key="1">
    <citation type="submission" date="2022-12" db="EMBL/GenBank/DDBJ databases">
        <title>Draft genome sequence of the thermophilic strain Brevibacillus thermoruber HT42, isolated from Los Humeros, Puebla, Mexico, with biotechnological potential.</title>
        <authorList>
            <person name="Lara Sanchez J."/>
            <person name="Solis Palacios R."/>
            <person name="Bustos Baena A.S."/>
            <person name="Ruz Baez A.E."/>
            <person name="Espinosa Luna G."/>
            <person name="Oliart Ros R.M."/>
        </authorList>
    </citation>
    <scope>NUCLEOTIDE SEQUENCE</scope>
    <source>
        <strain evidence="3">HT42</strain>
    </source>
</reference>
<evidence type="ECO:0000313" key="3">
    <source>
        <dbReference type="EMBL" id="MDA5107224.1"/>
    </source>
</evidence>
<keyword evidence="4" id="KW-1185">Reference proteome</keyword>
<dbReference type="Proteomes" id="UP001151071">
    <property type="component" value="Unassembled WGS sequence"/>
</dbReference>
<dbReference type="AlphaFoldDB" id="A0A9X3Z242"/>
<evidence type="ECO:0000256" key="1">
    <source>
        <dbReference type="SAM" id="Phobius"/>
    </source>
</evidence>